<dbReference type="Proteomes" id="UP000288024">
    <property type="component" value="Unassembled WGS sequence"/>
</dbReference>
<reference evidence="1 2" key="1">
    <citation type="submission" date="2019-01" db="EMBL/GenBank/DDBJ databases">
        <title>Bacillus sp. M5HDSG1-1, whole genome shotgun sequence.</title>
        <authorList>
            <person name="Tuo L."/>
        </authorList>
    </citation>
    <scope>NUCLEOTIDE SEQUENCE [LARGE SCALE GENOMIC DNA]</scope>
    <source>
        <strain evidence="1 2">M5HDSG1-1</strain>
    </source>
</reference>
<dbReference type="EMBL" id="RZTZ01000009">
    <property type="protein sequence ID" value="RVT59507.1"/>
    <property type="molecule type" value="Genomic_DNA"/>
</dbReference>
<evidence type="ECO:0000313" key="2">
    <source>
        <dbReference type="Proteomes" id="UP000288024"/>
    </source>
</evidence>
<protein>
    <submittedName>
        <fullName evidence="1">Uncharacterized protein</fullName>
    </submittedName>
</protein>
<proteinExistence type="predicted"/>
<sequence length="106" mass="12214">MRRMNFFSISNLEHQNVLIKEEFLPVLWKEGTLSTLVVKDNTNMLVTKGKFSGISNKNINLSLYAATLNVVGIEEEFLLFSTSLPQAYKDFKEWCIFEPLNIKPVK</sequence>
<keyword evidence="2" id="KW-1185">Reference proteome</keyword>
<gene>
    <name evidence="1" type="ORF">EM808_19630</name>
</gene>
<dbReference type="AlphaFoldDB" id="A0A3S3SIF5"/>
<comment type="caution">
    <text evidence="1">The sequence shown here is derived from an EMBL/GenBank/DDBJ whole genome shotgun (WGS) entry which is preliminary data.</text>
</comment>
<dbReference type="RefSeq" id="WP_127739910.1">
    <property type="nucleotide sequence ID" value="NZ_CAJCKN010000005.1"/>
</dbReference>
<dbReference type="GeneID" id="87619114"/>
<accession>A0A3S3SIF5</accession>
<name>A0A3S3SIF5_9BACI</name>
<evidence type="ECO:0000313" key="1">
    <source>
        <dbReference type="EMBL" id="RVT59507.1"/>
    </source>
</evidence>
<organism evidence="1 2">
    <name type="scientific">Niallia taxi</name>
    <dbReference type="NCBI Taxonomy" id="2499688"/>
    <lineage>
        <taxon>Bacteria</taxon>
        <taxon>Bacillati</taxon>
        <taxon>Bacillota</taxon>
        <taxon>Bacilli</taxon>
        <taxon>Bacillales</taxon>
        <taxon>Bacillaceae</taxon>
        <taxon>Niallia</taxon>
    </lineage>
</organism>